<feature type="transmembrane region" description="Helical" evidence="1">
    <location>
        <begin position="70"/>
        <end position="86"/>
    </location>
</feature>
<gene>
    <name evidence="2" type="ORF">MNBD_ALPHA01-796</name>
</gene>
<organism evidence="2">
    <name type="scientific">hydrothermal vent metagenome</name>
    <dbReference type="NCBI Taxonomy" id="652676"/>
    <lineage>
        <taxon>unclassified sequences</taxon>
        <taxon>metagenomes</taxon>
        <taxon>ecological metagenomes</taxon>
    </lineage>
</organism>
<reference evidence="2" key="1">
    <citation type="submission" date="2018-06" db="EMBL/GenBank/DDBJ databases">
        <authorList>
            <person name="Zhirakovskaya E."/>
        </authorList>
    </citation>
    <scope>NUCLEOTIDE SEQUENCE</scope>
</reference>
<evidence type="ECO:0000313" key="2">
    <source>
        <dbReference type="EMBL" id="VAV96830.1"/>
    </source>
</evidence>
<evidence type="ECO:0000256" key="1">
    <source>
        <dbReference type="SAM" id="Phobius"/>
    </source>
</evidence>
<sequence>MNKQQAIDATKLGSIAAYVSGAMTLVITLIARISDATGSFALWNDPWIIIDVVIIFTCAYGMYKQSRSAALVMLIYFIFAKIFITIETGNFSGLIVGLLFSYFFARATYGAFIFHKIEKSDNPDYRPVRKWTYFVGIPTGLIILLLTILGLMSMTEIIPSNNVLNGIEMSQDNRDTLISNDIINSDDHIEYYYFDGLVSILDGGVLLTDDRIILFMPDENQEILVYQLYFYEIASIDLLEEGGDFSDSIYKVTGKAPDSWIQFGLSLEKNGHEKFIEALRSKITRTTANE</sequence>
<dbReference type="AlphaFoldDB" id="A0A3B0RTS5"/>
<proteinExistence type="predicted"/>
<protein>
    <submittedName>
        <fullName evidence="2">Uncharacterized protein</fullName>
    </submittedName>
</protein>
<dbReference type="EMBL" id="UOEJ01000079">
    <property type="protein sequence ID" value="VAV96830.1"/>
    <property type="molecule type" value="Genomic_DNA"/>
</dbReference>
<keyword evidence="1" id="KW-0472">Membrane</keyword>
<feature type="transmembrane region" description="Helical" evidence="1">
    <location>
        <begin position="92"/>
        <end position="112"/>
    </location>
</feature>
<feature type="transmembrane region" description="Helical" evidence="1">
    <location>
        <begin position="12"/>
        <end position="34"/>
    </location>
</feature>
<keyword evidence="1" id="KW-1133">Transmembrane helix</keyword>
<feature type="transmembrane region" description="Helical" evidence="1">
    <location>
        <begin position="133"/>
        <end position="154"/>
    </location>
</feature>
<keyword evidence="1" id="KW-0812">Transmembrane</keyword>
<feature type="transmembrane region" description="Helical" evidence="1">
    <location>
        <begin position="46"/>
        <end position="63"/>
    </location>
</feature>
<accession>A0A3B0RTS5</accession>
<name>A0A3B0RTS5_9ZZZZ</name>